<evidence type="ECO:0000313" key="2">
    <source>
        <dbReference type="Proteomes" id="UP000504633"/>
    </source>
</evidence>
<feature type="region of interest" description="Disordered" evidence="1">
    <location>
        <begin position="861"/>
        <end position="989"/>
    </location>
</feature>
<dbReference type="RefSeq" id="XP_023177745.2">
    <property type="nucleotide sequence ID" value="XM_023321977.2"/>
</dbReference>
<proteinExistence type="predicted"/>
<gene>
    <name evidence="3" type="primary">LOC111604086</name>
</gene>
<keyword evidence="2" id="KW-1185">Reference proteome</keyword>
<dbReference type="OMA" id="ECFSEDM"/>
<organism evidence="2 3">
    <name type="scientific">Drosophila hydei</name>
    <name type="common">Fruit fly</name>
    <dbReference type="NCBI Taxonomy" id="7224"/>
    <lineage>
        <taxon>Eukaryota</taxon>
        <taxon>Metazoa</taxon>
        <taxon>Ecdysozoa</taxon>
        <taxon>Arthropoda</taxon>
        <taxon>Hexapoda</taxon>
        <taxon>Insecta</taxon>
        <taxon>Pterygota</taxon>
        <taxon>Neoptera</taxon>
        <taxon>Endopterygota</taxon>
        <taxon>Diptera</taxon>
        <taxon>Brachycera</taxon>
        <taxon>Muscomorpha</taxon>
        <taxon>Ephydroidea</taxon>
        <taxon>Drosophilidae</taxon>
        <taxon>Drosophila</taxon>
    </lineage>
</organism>
<feature type="region of interest" description="Disordered" evidence="1">
    <location>
        <begin position="63"/>
        <end position="83"/>
    </location>
</feature>
<feature type="compositionally biased region" description="Basic and acidic residues" evidence="1">
    <location>
        <begin position="891"/>
        <end position="900"/>
    </location>
</feature>
<dbReference type="KEGG" id="dhe:111604086"/>
<protein>
    <submittedName>
        <fullName evidence="3">Breast cancer type 2 susceptibility protein homolog</fullName>
    </submittedName>
</protein>
<feature type="compositionally biased region" description="Polar residues" evidence="1">
    <location>
        <begin position="64"/>
        <end position="83"/>
    </location>
</feature>
<feature type="compositionally biased region" description="Basic residues" evidence="1">
    <location>
        <begin position="971"/>
        <end position="983"/>
    </location>
</feature>
<name>A0A6J1M8W9_DROHY</name>
<dbReference type="CTD" id="675"/>
<evidence type="ECO:0000256" key="1">
    <source>
        <dbReference type="SAM" id="MobiDB-lite"/>
    </source>
</evidence>
<sequence length="989" mass="112528">MKDLSIIKIYKHSGSKIRHPRIEAWISLLNMADDDDDGYSIEANPTELSGNCSIRKRRRDPHSYNVSANLPTRSRGSCGNSKQESQLEEWELREYRIFEADRLDCLRAQQEPVRVRLIPASQNFTSLQSMLEQDDVENTDKVEPEVDATDSENIVQLILRDFCSSPTYTEDDEELLLEDYSPWFRFRNKKIKTFGKTRSEISGPAARADIEDCLSCSSSELSVQEDYNPQVPTRTNCVFDVNSSQKICENLQNLSAFFNTQGNANKSINLPDMQMELKNSTVLEAKDYEDDEPTGILEDNGYFIGSTEQCKYLDDNCDSKIIDNADFSLFRYENVQTVEKLRDTHLCDDKKVYSVKTQLEEAKGSSEIELLEEIALSEWQPMDIEKLSTDEQQGRTCNQEMEMQVNAFSEWDPVERTGKPMKIQKAQAKAETGYFQEISKVVEARYPTDNSASIQFRTASNKAMKLTEAMKTKAAMLMADLEIVVDDQAGDDITIKNMQKIEHASASRRDEVATDCDLLAGIPFSEWQPMDIPDSKRDELDVSNQLEIIPFSEWQPIDIPDARQQPKEVTSRAQHKTEYKQNELFENIEFRTASNRALTLTKEMRQKAAMLMADLETVNADPHESIEIHQKVEASCSQTTIEIANDHLRAEILNPVEFHTASNKVLKLTNEMRQKAAMLMSDLEAVNANPPVATEDLLNRIEVKENTMTTKAKDSCSQLIREDDENAQPNISECIEFHTASNKVLKLTKEMRQKAAMLMADLEVNQPLTTKEWFDEDCTAKGKSVATNLSKTSQRGLKERGKPKLTIETIDGIYPLDIEPEKGIGLNTAFPLEHNQHSQDLIFETPKGTTELQCSLTQLSERSPLDSDTKSSIITRRNLLSLNKRRKQKRKSENCNDDAGHTPIRRFASLAAATSTPMPSHKENNVKEDEENPPPSMRERSCSQDSPRLERKRICKRKSEDALSPIYAPTHKTRRLGLSRIRNKSTQEI</sequence>
<dbReference type="OrthoDB" id="21095at2759"/>
<dbReference type="AlphaFoldDB" id="A0A6J1M8W9"/>
<dbReference type="Proteomes" id="UP000504633">
    <property type="component" value="Unplaced"/>
</dbReference>
<dbReference type="GeneID" id="111604086"/>
<evidence type="ECO:0000313" key="3">
    <source>
        <dbReference type="RefSeq" id="XP_023177745.2"/>
    </source>
</evidence>
<accession>A0A6J1M8W9</accession>
<reference evidence="3" key="1">
    <citation type="submission" date="2025-08" db="UniProtKB">
        <authorList>
            <consortium name="RefSeq"/>
        </authorList>
    </citation>
    <scope>IDENTIFICATION</scope>
    <source>
        <strain evidence="3">15085-1641.00</strain>
        <tissue evidence="3">Whole body</tissue>
    </source>
</reference>